<dbReference type="AlphaFoldDB" id="C0GJW1"/>
<dbReference type="RefSeq" id="WP_008518482.1">
    <property type="nucleotide sequence ID" value="NZ_ACJM01000019.1"/>
</dbReference>
<gene>
    <name evidence="3" type="ORF">DealDRAFT_2770</name>
</gene>
<dbReference type="Pfam" id="PF01910">
    <property type="entry name" value="Thiamine_BP"/>
    <property type="match status" value="1"/>
</dbReference>
<dbReference type="STRING" id="555088.DealDRAFT_2770"/>
<evidence type="ECO:0000256" key="1">
    <source>
        <dbReference type="ARBA" id="ARBA00010272"/>
    </source>
</evidence>
<dbReference type="PANTHER" id="PTHR33777">
    <property type="entry name" value="UPF0045 PROTEIN ECM15"/>
    <property type="match status" value="1"/>
</dbReference>
<dbReference type="Gene3D" id="3.30.70.930">
    <property type="match status" value="1"/>
</dbReference>
<keyword evidence="4" id="KW-1185">Reference proteome</keyword>
<dbReference type="EMBL" id="ACJM01000019">
    <property type="protein sequence ID" value="EEG76330.1"/>
    <property type="molecule type" value="Genomic_DNA"/>
</dbReference>
<comment type="similarity">
    <text evidence="1">Belongs to the UPF0045 family.</text>
</comment>
<dbReference type="SUPFAM" id="SSF89957">
    <property type="entry name" value="MTH1187/YkoF-like"/>
    <property type="match status" value="1"/>
</dbReference>
<dbReference type="eggNOG" id="COG0011">
    <property type="taxonomic scope" value="Bacteria"/>
</dbReference>
<comment type="caution">
    <text evidence="3">The sequence shown here is derived from an EMBL/GenBank/DDBJ whole genome shotgun (WGS) entry which is preliminary data.</text>
</comment>
<accession>C0GJW1</accession>
<dbReference type="GO" id="GO:0005829">
    <property type="term" value="C:cytosol"/>
    <property type="evidence" value="ECO:0007669"/>
    <property type="project" value="TreeGrafter"/>
</dbReference>
<proteinExistence type="inferred from homology"/>
<organism evidence="3 4">
    <name type="scientific">Dethiobacter alkaliphilus AHT 1</name>
    <dbReference type="NCBI Taxonomy" id="555088"/>
    <lineage>
        <taxon>Bacteria</taxon>
        <taxon>Bacillati</taxon>
        <taxon>Bacillota</taxon>
        <taxon>Dethiobacteria</taxon>
        <taxon>Dethiobacterales</taxon>
        <taxon>Dethiobacteraceae</taxon>
        <taxon>Dethiobacter</taxon>
    </lineage>
</organism>
<dbReference type="InterPro" id="IPR002767">
    <property type="entry name" value="Thiamine_BP"/>
</dbReference>
<sequence>MAIIEISIVPLGTATTSVSEFVAAVHDVLAGQEKIRYQLTPMSTIIEGELDTLWPLLRKLHEVPFEHGALRVYTTLKIDDRRDKSATMDDKIISVRNKTNE</sequence>
<dbReference type="NCBIfam" id="TIGR00106">
    <property type="entry name" value="MTH1187 family thiamine-binding protein"/>
    <property type="match status" value="1"/>
</dbReference>
<feature type="domain" description="Thiamine-binding protein" evidence="2">
    <location>
        <begin position="5"/>
        <end position="95"/>
    </location>
</feature>
<dbReference type="OrthoDB" id="5886358at2"/>
<dbReference type="InterPro" id="IPR051614">
    <property type="entry name" value="UPF0045_domain"/>
</dbReference>
<protein>
    <recommendedName>
        <fullName evidence="2">Thiamine-binding protein domain-containing protein</fullName>
    </recommendedName>
</protein>
<dbReference type="PANTHER" id="PTHR33777:SF1">
    <property type="entry name" value="UPF0045 PROTEIN ECM15"/>
    <property type="match status" value="1"/>
</dbReference>
<reference evidence="3 4" key="1">
    <citation type="submission" date="2009-02" db="EMBL/GenBank/DDBJ databases">
        <title>Sequencing of the draft genome and assembly of Dethiobacter alkaliphilus AHT 1.</title>
        <authorList>
            <consortium name="US DOE Joint Genome Institute (JGI-PGF)"/>
            <person name="Lucas S."/>
            <person name="Copeland A."/>
            <person name="Lapidus A."/>
            <person name="Glavina del Rio T."/>
            <person name="Dalin E."/>
            <person name="Tice H."/>
            <person name="Bruce D."/>
            <person name="Goodwin L."/>
            <person name="Pitluck S."/>
            <person name="Larimer F."/>
            <person name="Land M.L."/>
            <person name="Hauser L."/>
            <person name="Muyzer G."/>
        </authorList>
    </citation>
    <scope>NUCLEOTIDE SEQUENCE [LARGE SCALE GENOMIC DNA]</scope>
    <source>
        <strain evidence="3 4">AHT 1</strain>
    </source>
</reference>
<evidence type="ECO:0000313" key="3">
    <source>
        <dbReference type="EMBL" id="EEG76330.1"/>
    </source>
</evidence>
<name>C0GJW1_DETAL</name>
<dbReference type="InterPro" id="IPR029756">
    <property type="entry name" value="MTH1187/YkoF-like"/>
</dbReference>
<evidence type="ECO:0000313" key="4">
    <source>
        <dbReference type="Proteomes" id="UP000006443"/>
    </source>
</evidence>
<dbReference type="Proteomes" id="UP000006443">
    <property type="component" value="Unassembled WGS sequence"/>
</dbReference>
<evidence type="ECO:0000259" key="2">
    <source>
        <dbReference type="Pfam" id="PF01910"/>
    </source>
</evidence>